<dbReference type="SMART" id="SM00066">
    <property type="entry name" value="GAL4"/>
    <property type="match status" value="1"/>
</dbReference>
<gene>
    <name evidence="5" type="ORF">GMORB2_7074</name>
</gene>
<dbReference type="AlphaFoldDB" id="A0A9P4YVW0"/>
<keyword evidence="1" id="KW-0479">Metal-binding</keyword>
<dbReference type="InterPro" id="IPR036864">
    <property type="entry name" value="Zn2-C6_fun-type_DNA-bd_sf"/>
</dbReference>
<sequence>MIADSPGSMYDTPSAITSASSSNFGTSQQAAVDNQKPSSGQPGKGHECPPTACIPCRRKHLKCDRGFPCIRCAKTGSECTYVASRRGVNRPTDAVSVKRGVGDALGLLSPSWASAGPFPGASSLLTLYRPVRDPSQQTVDATMAQRCLHSFYCAFHLAHPFVVPEKFLFLLAGQPSLEPLLASMRWVGSLYLAVNHGVRATLFSDAIAGVYGSGSGAAATATAPRDALLLQAMMVLLVGLDGMCESDMARRILGDASLIATELSAHTRSFASAHGQGIPVLEESLRRTWWDLYVIDSMIAGMHRASSFALFDLDTNADLPCEEWQYMSGNIPVAPTSLSSLEARDFSDSAPLSSFAYRVLCARNLGRFLRLSPSPGPGDEDLAQLEASLTNWRLHLPPAKRDAVGINGSSDEMMFQAQMMLHATSILLHHPHSEIDSVAARNVDACTSIPGEGVGGDTAVMMRGPAVDAHGASSSGGLYNTHTRHVITAADEIGKLITHRAPIRSHTPFFTCVIVLGSVVQLNRWGSQGRMTMPLEDGDGTDCIDGGGRDQETRLRDQVRLGIGALTHMAEVWKSAATALGQVRGVARELHQAKQQGRRRQGQQDEADAMRFCLTMEDIFGDDSLMATIGSGGAMPDP</sequence>
<name>A0A9P4YVW0_9HYPO</name>
<dbReference type="OrthoDB" id="5367487at2759"/>
<keyword evidence="2" id="KW-0539">Nucleus</keyword>
<dbReference type="PANTHER" id="PTHR47431:SF1">
    <property type="entry name" value="ZN(II)2CYS6 TRANSCRIPTION FACTOR (EUROFUNG)"/>
    <property type="match status" value="1"/>
</dbReference>
<evidence type="ECO:0000256" key="3">
    <source>
        <dbReference type="SAM" id="MobiDB-lite"/>
    </source>
</evidence>
<dbReference type="GO" id="GO:0000981">
    <property type="term" value="F:DNA-binding transcription factor activity, RNA polymerase II-specific"/>
    <property type="evidence" value="ECO:0007669"/>
    <property type="project" value="InterPro"/>
</dbReference>
<dbReference type="GO" id="GO:0008270">
    <property type="term" value="F:zinc ion binding"/>
    <property type="evidence" value="ECO:0007669"/>
    <property type="project" value="InterPro"/>
</dbReference>
<dbReference type="InterPro" id="IPR001138">
    <property type="entry name" value="Zn2Cys6_DnaBD"/>
</dbReference>
<dbReference type="PANTHER" id="PTHR47431">
    <property type="entry name" value="ZN(II)2CYS6 TRANSCRIPTION FACTOR (EUROFUNG)-RELATED"/>
    <property type="match status" value="1"/>
</dbReference>
<keyword evidence="6" id="KW-1185">Reference proteome</keyword>
<evidence type="ECO:0000313" key="5">
    <source>
        <dbReference type="EMBL" id="KAF4122767.1"/>
    </source>
</evidence>
<dbReference type="Pfam" id="PF00172">
    <property type="entry name" value="Zn_clus"/>
    <property type="match status" value="1"/>
</dbReference>
<protein>
    <submittedName>
        <fullName evidence="5">Fungal Zn(2)-Cys(6) binuclear cluster domain</fullName>
    </submittedName>
</protein>
<evidence type="ECO:0000259" key="4">
    <source>
        <dbReference type="PROSITE" id="PS50048"/>
    </source>
</evidence>
<dbReference type="Pfam" id="PF04082">
    <property type="entry name" value="Fungal_trans"/>
    <property type="match status" value="1"/>
</dbReference>
<proteinExistence type="predicted"/>
<dbReference type="CDD" id="cd12148">
    <property type="entry name" value="fungal_TF_MHR"/>
    <property type="match status" value="1"/>
</dbReference>
<feature type="compositionally biased region" description="Polar residues" evidence="3">
    <location>
        <begin position="14"/>
        <end position="41"/>
    </location>
</feature>
<feature type="region of interest" description="Disordered" evidence="3">
    <location>
        <begin position="1"/>
        <end position="48"/>
    </location>
</feature>
<dbReference type="PROSITE" id="PS50048">
    <property type="entry name" value="ZN2_CY6_FUNGAL_2"/>
    <property type="match status" value="1"/>
</dbReference>
<feature type="domain" description="Zn(2)-C6 fungal-type" evidence="4">
    <location>
        <begin position="52"/>
        <end position="81"/>
    </location>
</feature>
<dbReference type="GO" id="GO:0006351">
    <property type="term" value="P:DNA-templated transcription"/>
    <property type="evidence" value="ECO:0007669"/>
    <property type="project" value="InterPro"/>
</dbReference>
<feature type="region of interest" description="Disordered" evidence="3">
    <location>
        <begin position="531"/>
        <end position="550"/>
    </location>
</feature>
<dbReference type="GeneID" id="55973297"/>
<evidence type="ECO:0000313" key="6">
    <source>
        <dbReference type="Proteomes" id="UP000749293"/>
    </source>
</evidence>
<dbReference type="RefSeq" id="XP_035321419.1">
    <property type="nucleotide sequence ID" value="XM_035469039.1"/>
</dbReference>
<dbReference type="Proteomes" id="UP000749293">
    <property type="component" value="Unassembled WGS sequence"/>
</dbReference>
<dbReference type="CDD" id="cd00067">
    <property type="entry name" value="GAL4"/>
    <property type="match status" value="1"/>
</dbReference>
<dbReference type="PROSITE" id="PS00463">
    <property type="entry name" value="ZN2_CY6_FUNGAL_1"/>
    <property type="match status" value="1"/>
</dbReference>
<evidence type="ECO:0000256" key="2">
    <source>
        <dbReference type="ARBA" id="ARBA00023242"/>
    </source>
</evidence>
<dbReference type="Gene3D" id="4.10.240.10">
    <property type="entry name" value="Zn(2)-C6 fungal-type DNA-binding domain"/>
    <property type="match status" value="1"/>
</dbReference>
<dbReference type="SUPFAM" id="SSF57701">
    <property type="entry name" value="Zn2/Cys6 DNA-binding domain"/>
    <property type="match status" value="1"/>
</dbReference>
<accession>A0A9P4YVW0</accession>
<dbReference type="EMBL" id="JAANYQ010000008">
    <property type="protein sequence ID" value="KAF4122767.1"/>
    <property type="molecule type" value="Genomic_DNA"/>
</dbReference>
<reference evidence="5" key="1">
    <citation type="submission" date="2020-03" db="EMBL/GenBank/DDBJ databases">
        <title>Site-based positive gene gene selection in Geosmithia morbida across the United States reveals a broad range of putative effectors and factors for local host and environmental adapation.</title>
        <authorList>
            <person name="Onufrak A."/>
            <person name="Murdoch R.W."/>
            <person name="Gazis R."/>
            <person name="Huff M."/>
            <person name="Staton M."/>
            <person name="Klingeman W."/>
            <person name="Hadziabdic D."/>
        </authorList>
    </citation>
    <scope>NUCLEOTIDE SEQUENCE</scope>
    <source>
        <strain evidence="5">1262</strain>
    </source>
</reference>
<dbReference type="GO" id="GO:0003677">
    <property type="term" value="F:DNA binding"/>
    <property type="evidence" value="ECO:0007669"/>
    <property type="project" value="InterPro"/>
</dbReference>
<evidence type="ECO:0000256" key="1">
    <source>
        <dbReference type="ARBA" id="ARBA00022723"/>
    </source>
</evidence>
<dbReference type="InterPro" id="IPR007219">
    <property type="entry name" value="XnlR_reg_dom"/>
</dbReference>
<comment type="caution">
    <text evidence="5">The sequence shown here is derived from an EMBL/GenBank/DDBJ whole genome shotgun (WGS) entry which is preliminary data.</text>
</comment>
<organism evidence="5 6">
    <name type="scientific">Geosmithia morbida</name>
    <dbReference type="NCBI Taxonomy" id="1094350"/>
    <lineage>
        <taxon>Eukaryota</taxon>
        <taxon>Fungi</taxon>
        <taxon>Dikarya</taxon>
        <taxon>Ascomycota</taxon>
        <taxon>Pezizomycotina</taxon>
        <taxon>Sordariomycetes</taxon>
        <taxon>Hypocreomycetidae</taxon>
        <taxon>Hypocreales</taxon>
        <taxon>Bionectriaceae</taxon>
        <taxon>Geosmithia</taxon>
    </lineage>
</organism>